<dbReference type="Gene3D" id="1.10.357.10">
    <property type="entry name" value="Tetracycline Repressor, domain 2"/>
    <property type="match status" value="1"/>
</dbReference>
<evidence type="ECO:0000313" key="5">
    <source>
        <dbReference type="Proteomes" id="UP000276437"/>
    </source>
</evidence>
<dbReference type="SUPFAM" id="SSF48498">
    <property type="entry name" value="Tetracyclin repressor-like, C-terminal domain"/>
    <property type="match status" value="1"/>
</dbReference>
<organism evidence="4 5">
    <name type="scientific">Methylomusa anaerophila</name>
    <dbReference type="NCBI Taxonomy" id="1930071"/>
    <lineage>
        <taxon>Bacteria</taxon>
        <taxon>Bacillati</taxon>
        <taxon>Bacillota</taxon>
        <taxon>Negativicutes</taxon>
        <taxon>Selenomonadales</taxon>
        <taxon>Sporomusaceae</taxon>
        <taxon>Methylomusa</taxon>
    </lineage>
</organism>
<feature type="DNA-binding region" description="H-T-H motif" evidence="2">
    <location>
        <begin position="35"/>
        <end position="54"/>
    </location>
</feature>
<dbReference type="KEGG" id="mana:MAMMFC1_04059"/>
<dbReference type="EMBL" id="AP018449">
    <property type="protein sequence ID" value="BBB93347.1"/>
    <property type="molecule type" value="Genomic_DNA"/>
</dbReference>
<dbReference type="AlphaFoldDB" id="A0A348AQJ9"/>
<dbReference type="InterPro" id="IPR001647">
    <property type="entry name" value="HTH_TetR"/>
</dbReference>
<dbReference type="OrthoDB" id="9814200at2"/>
<dbReference type="InterPro" id="IPR009057">
    <property type="entry name" value="Homeodomain-like_sf"/>
</dbReference>
<feature type="domain" description="HTH tetR-type" evidence="3">
    <location>
        <begin position="12"/>
        <end position="72"/>
    </location>
</feature>
<dbReference type="PANTHER" id="PTHR43479">
    <property type="entry name" value="ACREF/ENVCD OPERON REPRESSOR-RELATED"/>
    <property type="match status" value="1"/>
</dbReference>
<name>A0A348AQJ9_9FIRM</name>
<dbReference type="InterPro" id="IPR036271">
    <property type="entry name" value="Tet_transcr_reg_TetR-rel_C_sf"/>
</dbReference>
<reference evidence="4 5" key="1">
    <citation type="journal article" date="2018" name="Int. J. Syst. Evol. Microbiol.">
        <title>Methylomusa anaerophila gen. nov., sp. nov., an anaerobic methanol-utilizing bacterium isolated from a microbial fuel cell.</title>
        <authorList>
            <person name="Amano N."/>
            <person name="Yamamuro A."/>
            <person name="Miyahara M."/>
            <person name="Kouzuma A."/>
            <person name="Abe T."/>
            <person name="Watanabe K."/>
        </authorList>
    </citation>
    <scope>NUCLEOTIDE SEQUENCE [LARGE SCALE GENOMIC DNA]</scope>
    <source>
        <strain evidence="4 5">MMFC1</strain>
    </source>
</reference>
<dbReference type="Pfam" id="PF00440">
    <property type="entry name" value="TetR_N"/>
    <property type="match status" value="1"/>
</dbReference>
<protein>
    <submittedName>
        <fullName evidence="4">Putative HTH-type transcriptional regulator YfiR</fullName>
    </submittedName>
</protein>
<sequence>MFNITRVIKEPEVRRAELIDAALGLFRSGGYQKTMIIDITKKAGAAKGTFYHYFPSKEAILEAICNGWATKIATSFELESRQLTALPKLQLFIECLFLPNQLNILFKRLWDEEQLNLYYTAWKNLVEDVFNPLLADIIQQGNQEGTMRVTCPKETIAFFWSTLHCIWETLFFQEPPEVVDTKIKMAESLLERVLGIEEGALKISLTSYRIV</sequence>
<accession>A0A348AQJ9</accession>
<dbReference type="Proteomes" id="UP000276437">
    <property type="component" value="Chromosome"/>
</dbReference>
<dbReference type="InterPro" id="IPR050624">
    <property type="entry name" value="HTH-type_Tx_Regulator"/>
</dbReference>
<dbReference type="RefSeq" id="WP_126310189.1">
    <property type="nucleotide sequence ID" value="NZ_AP018449.1"/>
</dbReference>
<evidence type="ECO:0000256" key="2">
    <source>
        <dbReference type="PROSITE-ProRule" id="PRU00335"/>
    </source>
</evidence>
<evidence type="ECO:0000259" key="3">
    <source>
        <dbReference type="PROSITE" id="PS50977"/>
    </source>
</evidence>
<evidence type="ECO:0000256" key="1">
    <source>
        <dbReference type="ARBA" id="ARBA00023125"/>
    </source>
</evidence>
<proteinExistence type="predicted"/>
<dbReference type="PANTHER" id="PTHR43479:SF11">
    <property type="entry name" value="ACREF_ENVCD OPERON REPRESSOR-RELATED"/>
    <property type="match status" value="1"/>
</dbReference>
<keyword evidence="1 2" id="KW-0238">DNA-binding</keyword>
<dbReference type="PRINTS" id="PR00455">
    <property type="entry name" value="HTHTETR"/>
</dbReference>
<dbReference type="SUPFAM" id="SSF46689">
    <property type="entry name" value="Homeodomain-like"/>
    <property type="match status" value="1"/>
</dbReference>
<keyword evidence="5" id="KW-1185">Reference proteome</keyword>
<gene>
    <name evidence="4" type="primary">yfiR</name>
    <name evidence="4" type="ORF">MAMMFC1_04059</name>
</gene>
<evidence type="ECO:0000313" key="4">
    <source>
        <dbReference type="EMBL" id="BBB93347.1"/>
    </source>
</evidence>
<dbReference type="PROSITE" id="PS50977">
    <property type="entry name" value="HTH_TETR_2"/>
    <property type="match status" value="1"/>
</dbReference>
<dbReference type="GO" id="GO:0003677">
    <property type="term" value="F:DNA binding"/>
    <property type="evidence" value="ECO:0007669"/>
    <property type="project" value="UniProtKB-UniRule"/>
</dbReference>